<comment type="caution">
    <text evidence="2">The sequence shown here is derived from an EMBL/GenBank/DDBJ whole genome shotgun (WGS) entry which is preliminary data.</text>
</comment>
<feature type="compositionally biased region" description="Low complexity" evidence="1">
    <location>
        <begin position="158"/>
        <end position="173"/>
    </location>
</feature>
<organism evidence="2 3">
    <name type="scientific">Prorocentrum cordatum</name>
    <dbReference type="NCBI Taxonomy" id="2364126"/>
    <lineage>
        <taxon>Eukaryota</taxon>
        <taxon>Sar</taxon>
        <taxon>Alveolata</taxon>
        <taxon>Dinophyceae</taxon>
        <taxon>Prorocentrales</taxon>
        <taxon>Prorocentraceae</taxon>
        <taxon>Prorocentrum</taxon>
    </lineage>
</organism>
<sequence length="522" mass="55661">MQVTWPSKSAPWPTFAYSRRRGPEAPGAVRRRSGRRAPRPARDASSAGAGGTRCRGSVARDIHRGPRAPTAVGFVKASKRKLRTRCQSHGETPACTSARSRLALRCSRRVSQRRAAGATRRPTTRRRRRSRGGSPRAPPRRGRLGGSSECRGQPWLERQIAQAARRPQQQAARGGVAKEVGSFDSEAKVRPPPAQAARARRSARGRQLSDGESEAGLPAGAPSRATGSEPRAAAAAAGAAGAAGAGLDSASLQSLLQLRMLEELERLESGRKAKDSSLGRGRGRGHGLRGRRRGRQSGAKRWPPSRAPTSSSATRASSGRPRQTTRRRGTRRAPTCWEIVPSCSVSAGAARATAATSTWRAPRARTAAGRSGPRWRLPTPQFAEALPGAPRAAERRLAAAPLRVVYLRYRRLEASARLASLAGPVAPRAARPADLALRGGARVEAGAGGGSAAWSRGQSSTRKPFSTKRDLLARLAARCWSPSSNGWSSEAGWGLPGARRGFGPSAKTHRAGRRSQERSRRR</sequence>
<evidence type="ECO:0000313" key="2">
    <source>
        <dbReference type="EMBL" id="CAK0833746.1"/>
    </source>
</evidence>
<proteinExistence type="predicted"/>
<feature type="compositionally biased region" description="Low complexity" evidence="1">
    <location>
        <begin position="224"/>
        <end position="234"/>
    </location>
</feature>
<gene>
    <name evidence="2" type="ORF">PCOR1329_LOCUS31344</name>
</gene>
<accession>A0ABN9SPH5</accession>
<evidence type="ECO:0000313" key="3">
    <source>
        <dbReference type="Proteomes" id="UP001189429"/>
    </source>
</evidence>
<feature type="region of interest" description="Disordered" evidence="1">
    <location>
        <begin position="106"/>
        <end position="234"/>
    </location>
</feature>
<feature type="compositionally biased region" description="Basic residues" evidence="1">
    <location>
        <begin position="281"/>
        <end position="295"/>
    </location>
</feature>
<feature type="region of interest" description="Disordered" evidence="1">
    <location>
        <begin position="481"/>
        <end position="522"/>
    </location>
</feature>
<dbReference type="Proteomes" id="UP001189429">
    <property type="component" value="Unassembled WGS sequence"/>
</dbReference>
<feature type="compositionally biased region" description="Basic residues" evidence="1">
    <location>
        <begin position="122"/>
        <end position="131"/>
    </location>
</feature>
<keyword evidence="3" id="KW-1185">Reference proteome</keyword>
<feature type="compositionally biased region" description="Low complexity" evidence="1">
    <location>
        <begin position="307"/>
        <end position="322"/>
    </location>
</feature>
<dbReference type="EMBL" id="CAUYUJ010012325">
    <property type="protein sequence ID" value="CAK0833746.1"/>
    <property type="molecule type" value="Genomic_DNA"/>
</dbReference>
<reference evidence="2" key="1">
    <citation type="submission" date="2023-10" db="EMBL/GenBank/DDBJ databases">
        <authorList>
            <person name="Chen Y."/>
            <person name="Shah S."/>
            <person name="Dougan E. K."/>
            <person name="Thang M."/>
            <person name="Chan C."/>
        </authorList>
    </citation>
    <scope>NUCLEOTIDE SEQUENCE [LARGE SCALE GENOMIC DNA]</scope>
</reference>
<feature type="compositionally biased region" description="Basic residues" evidence="1">
    <location>
        <begin position="29"/>
        <end position="39"/>
    </location>
</feature>
<name>A0ABN9SPH5_9DINO</name>
<feature type="region of interest" description="Disordered" evidence="1">
    <location>
        <begin position="1"/>
        <end position="76"/>
    </location>
</feature>
<feature type="region of interest" description="Disordered" evidence="1">
    <location>
        <begin position="269"/>
        <end position="333"/>
    </location>
</feature>
<feature type="region of interest" description="Disordered" evidence="1">
    <location>
        <begin position="354"/>
        <end position="378"/>
    </location>
</feature>
<evidence type="ECO:0000256" key="1">
    <source>
        <dbReference type="SAM" id="MobiDB-lite"/>
    </source>
</evidence>
<protein>
    <submittedName>
        <fullName evidence="2">Uncharacterized protein</fullName>
    </submittedName>
</protein>
<feature type="compositionally biased region" description="Low complexity" evidence="1">
    <location>
        <begin position="354"/>
        <end position="374"/>
    </location>
</feature>